<dbReference type="InterPro" id="IPR029010">
    <property type="entry name" value="ThuA-like"/>
</dbReference>
<evidence type="ECO:0000256" key="5">
    <source>
        <dbReference type="ARBA" id="ARBA00023004"/>
    </source>
</evidence>
<dbReference type="PANTHER" id="PTHR40469">
    <property type="entry name" value="SECRETED GLYCOSYL HYDROLASE"/>
    <property type="match status" value="1"/>
</dbReference>
<evidence type="ECO:0000313" key="11">
    <source>
        <dbReference type="Proteomes" id="UP000326903"/>
    </source>
</evidence>
<dbReference type="InterPro" id="IPR029062">
    <property type="entry name" value="Class_I_gatase-like"/>
</dbReference>
<evidence type="ECO:0000259" key="9">
    <source>
        <dbReference type="PROSITE" id="PS51007"/>
    </source>
</evidence>
<feature type="domain" description="Cytochrome c" evidence="9">
    <location>
        <begin position="866"/>
        <end position="951"/>
    </location>
</feature>
<dbReference type="Pfam" id="PF00801">
    <property type="entry name" value="PKD"/>
    <property type="match status" value="1"/>
</dbReference>
<keyword evidence="11" id="KW-1185">Reference proteome</keyword>
<keyword evidence="1" id="KW-0813">Transport</keyword>
<evidence type="ECO:0000259" key="8">
    <source>
        <dbReference type="PROSITE" id="PS50093"/>
    </source>
</evidence>
<dbReference type="InterPro" id="IPR002324">
    <property type="entry name" value="Cyt_c_ID"/>
</dbReference>
<dbReference type="PROSITE" id="PS51007">
    <property type="entry name" value="CYTC"/>
    <property type="match status" value="1"/>
</dbReference>
<dbReference type="InterPro" id="IPR009056">
    <property type="entry name" value="Cyt_c-like_dom"/>
</dbReference>
<dbReference type="SUPFAM" id="SSF46626">
    <property type="entry name" value="Cytochrome c"/>
    <property type="match status" value="1"/>
</dbReference>
<dbReference type="InterPro" id="IPR011042">
    <property type="entry name" value="6-blade_b-propeller_TolB-like"/>
</dbReference>
<evidence type="ECO:0000256" key="7">
    <source>
        <dbReference type="SAM" id="MobiDB-lite"/>
    </source>
</evidence>
<dbReference type="InterPro" id="IPR013783">
    <property type="entry name" value="Ig-like_fold"/>
</dbReference>
<dbReference type="InterPro" id="IPR012938">
    <property type="entry name" value="Glc/Sorbosone_DH"/>
</dbReference>
<feature type="binding site" description="covalent" evidence="6">
    <location>
        <position position="884"/>
    </location>
    <ligand>
        <name>heme c</name>
        <dbReference type="ChEBI" id="CHEBI:61717"/>
    </ligand>
</feature>
<dbReference type="GO" id="GO:0020037">
    <property type="term" value="F:heme binding"/>
    <property type="evidence" value="ECO:0007669"/>
    <property type="project" value="InterPro"/>
</dbReference>
<dbReference type="PRINTS" id="PR00606">
    <property type="entry name" value="CYTCHROMECID"/>
</dbReference>
<dbReference type="Proteomes" id="UP000326903">
    <property type="component" value="Unassembled WGS sequence"/>
</dbReference>
<reference evidence="10 11" key="1">
    <citation type="submission" date="2019-09" db="EMBL/GenBank/DDBJ databases">
        <title>Draft genome sequence of Ginsengibacter sp. BR5-29.</title>
        <authorList>
            <person name="Im W.-T."/>
        </authorList>
    </citation>
    <scope>NUCLEOTIDE SEQUENCE [LARGE SCALE GENOMIC DNA]</scope>
    <source>
        <strain evidence="10 11">BR5-29</strain>
    </source>
</reference>
<sequence length="1148" mass="127502">MKNCTRFCPVMISVFILFLYSCNKRSGTPRLLVFTKTAGFHHSSIATGANAIIKLGQENNFDVDTTSNAEMFNEDTLKKYAAVVFLSTTDNDDVLLNNYQENAFQRYIEAGGGFVGIHAATDAGYHWGWYTRLVGANFNGHPEQQQASLHVVDKNDISTKHLPDPWIRKDEWYNFKNLSNDVHVLLTIDEKSYKGGTNGEYHPMAWYHDYDGGRAWYTELGHTEESYSEPNYLKHILGGIKYAMGDNKELDYAKVKTPPIPEEDRFVKTQLVQGTFFEPTEMTILPNLDVLIAQRRGEILLYKNDTKTVKQVGFLNVYWKTLHTPGVNAEEGLLGIQKDPDFAHNHYVYIYYSPVDTSVNRLSRFTFNNDSIDPKSEKMILQLYSQREICCHTGGSIAFGKDRMLYLSTGDNTTPFDEPNQPFASHGYAPLDDRPGHEHYDDRRSAGNTNDLRGKILRIDVDEQGNYTIPDGNLFPKGTNKTRPEIYVMGDRNPYRISVDQKTGFLYWGEVGPDANNDSMDTRGPRGYDEFNQARKAGFFGWPFFVANNLPYREYNYATGQSGAAFDPAKPINNSRNNTGLQQLPPAQPAFIWYPYAASKDFPQVGSGGRCAMAGPVYYPDLYPEETRYPDYYNGKLFIYEWIRGWIKVVTMLPNGDFDNMEPFMLHTKFANPSDMEVGPDGRIYVLEYGSGWFAKNPDAGLARIDYISGNRPPEISSISVDKTSGDLPLQITATVAAKDPDNDKLSYVWDLGNGTKVNTNEPKLQYTLTNVGDYSISAEVKDDKNASSKSSVVNVYAGNEAPTVNIVIDGNKTFYFPGHDVKYHVDINDKDDTAKVKDLSNLVVSADYAEGTGKAGSTQGHQLISQVMMGKNLMMSLDCKGCHKVDEKSIGPAFTMVSQRYQKDPNAMTYLAQKVIKGGSGAWGEVAMAAHPNLKESDAKQIISWVLSLAAQNKKIKSLPAKGQVNATLNKPVKDNGVLYISADYTDNGGNNIKPLMGSNSVALHNSKISFDGVQQMQGFSKAVFNGTTYMVLPQNTGWFSIDSIDPSGISRAVITMGWQKPPVSGYMFELHVDAPSGNKIGEFTFAGLSEGAAGKPGKASPQFATLSGALTGVNDGKLHNIYIVSKAKDQKITTSAALSSIQFFIK</sequence>
<organism evidence="10 11">
    <name type="scientific">Ginsengibacter hankyongi</name>
    <dbReference type="NCBI Taxonomy" id="2607284"/>
    <lineage>
        <taxon>Bacteria</taxon>
        <taxon>Pseudomonadati</taxon>
        <taxon>Bacteroidota</taxon>
        <taxon>Chitinophagia</taxon>
        <taxon>Chitinophagales</taxon>
        <taxon>Chitinophagaceae</taxon>
        <taxon>Ginsengibacter</taxon>
    </lineage>
</organism>
<feature type="region of interest" description="Disordered" evidence="7">
    <location>
        <begin position="422"/>
        <end position="451"/>
    </location>
</feature>
<dbReference type="InterPro" id="IPR022409">
    <property type="entry name" value="PKD/Chitinase_dom"/>
</dbReference>
<keyword evidence="5 6" id="KW-0408">Iron</keyword>
<comment type="caution">
    <text evidence="10">The sequence shown here is derived from an EMBL/GenBank/DDBJ whole genome shotgun (WGS) entry which is preliminary data.</text>
</comment>
<dbReference type="SUPFAM" id="SSF49299">
    <property type="entry name" value="PKD domain"/>
    <property type="match status" value="1"/>
</dbReference>
<protein>
    <submittedName>
        <fullName evidence="10">PKD domain-containing protein</fullName>
    </submittedName>
</protein>
<dbReference type="Gene3D" id="2.120.10.30">
    <property type="entry name" value="TolB, C-terminal domain"/>
    <property type="match status" value="1"/>
</dbReference>
<keyword evidence="2 6" id="KW-0349">Heme</keyword>
<dbReference type="PROSITE" id="PS50093">
    <property type="entry name" value="PKD"/>
    <property type="match status" value="1"/>
</dbReference>
<dbReference type="Gene3D" id="1.10.760.10">
    <property type="entry name" value="Cytochrome c-like domain"/>
    <property type="match status" value="1"/>
</dbReference>
<dbReference type="InterPro" id="IPR011041">
    <property type="entry name" value="Quinoprot_gluc/sorb_DH_b-prop"/>
</dbReference>
<dbReference type="EMBL" id="VYQF01000004">
    <property type="protein sequence ID" value="KAA9038188.1"/>
    <property type="molecule type" value="Genomic_DNA"/>
</dbReference>
<feature type="binding site" description="covalent" evidence="6">
    <location>
        <position position="929"/>
    </location>
    <ligand>
        <name>heme c</name>
        <dbReference type="ChEBI" id="CHEBI:61717"/>
    </ligand>
</feature>
<evidence type="ECO:0000256" key="3">
    <source>
        <dbReference type="ARBA" id="ARBA00022723"/>
    </source>
</evidence>
<evidence type="ECO:0000313" key="10">
    <source>
        <dbReference type="EMBL" id="KAA9038188.1"/>
    </source>
</evidence>
<evidence type="ECO:0000256" key="2">
    <source>
        <dbReference type="ARBA" id="ARBA00022617"/>
    </source>
</evidence>
<name>A0A5J5IF96_9BACT</name>
<dbReference type="Gene3D" id="3.40.50.880">
    <property type="match status" value="1"/>
</dbReference>
<feature type="binding site" description="covalent" evidence="6">
    <location>
        <position position="880"/>
    </location>
    <ligand>
        <name>heme c</name>
        <dbReference type="ChEBI" id="CHEBI:61717"/>
    </ligand>
</feature>
<keyword evidence="3 6" id="KW-0479">Metal-binding</keyword>
<dbReference type="SUPFAM" id="SSF50952">
    <property type="entry name" value="Soluble quinoprotein glucose dehydrogenase"/>
    <property type="match status" value="1"/>
</dbReference>
<dbReference type="Gene3D" id="2.60.40.10">
    <property type="entry name" value="Immunoglobulins"/>
    <property type="match status" value="1"/>
</dbReference>
<dbReference type="PROSITE" id="PS51257">
    <property type="entry name" value="PROKAR_LIPOPROTEIN"/>
    <property type="match status" value="1"/>
</dbReference>
<accession>A0A5J5IF96</accession>
<dbReference type="GO" id="GO:0009055">
    <property type="term" value="F:electron transfer activity"/>
    <property type="evidence" value="ECO:0007669"/>
    <property type="project" value="InterPro"/>
</dbReference>
<dbReference type="Pfam" id="PF00034">
    <property type="entry name" value="Cytochrom_C"/>
    <property type="match status" value="1"/>
</dbReference>
<comment type="PTM">
    <text evidence="6">Binds 1 heme c group covalently per subunit.</text>
</comment>
<feature type="compositionally biased region" description="Basic and acidic residues" evidence="7">
    <location>
        <begin position="431"/>
        <end position="445"/>
    </location>
</feature>
<dbReference type="AlphaFoldDB" id="A0A5J5IF96"/>
<dbReference type="PANTHER" id="PTHR40469:SF2">
    <property type="entry name" value="GALACTOSE-BINDING DOMAIN-LIKE SUPERFAMILY PROTEIN"/>
    <property type="match status" value="1"/>
</dbReference>
<dbReference type="SMART" id="SM00089">
    <property type="entry name" value="PKD"/>
    <property type="match status" value="1"/>
</dbReference>
<dbReference type="Pfam" id="PF06283">
    <property type="entry name" value="ThuA"/>
    <property type="match status" value="1"/>
</dbReference>
<proteinExistence type="predicted"/>
<dbReference type="CDD" id="cd00146">
    <property type="entry name" value="PKD"/>
    <property type="match status" value="1"/>
</dbReference>
<evidence type="ECO:0000256" key="6">
    <source>
        <dbReference type="PIRSR" id="PIRSR602324-1"/>
    </source>
</evidence>
<evidence type="ECO:0000256" key="4">
    <source>
        <dbReference type="ARBA" id="ARBA00022982"/>
    </source>
</evidence>
<gene>
    <name evidence="10" type="ORF">FW778_15685</name>
</gene>
<dbReference type="InterPro" id="IPR000601">
    <property type="entry name" value="PKD_dom"/>
</dbReference>
<keyword evidence="4" id="KW-0249">Electron transport</keyword>
<dbReference type="InterPro" id="IPR036909">
    <property type="entry name" value="Cyt_c-like_dom_sf"/>
</dbReference>
<evidence type="ECO:0000256" key="1">
    <source>
        <dbReference type="ARBA" id="ARBA00022448"/>
    </source>
</evidence>
<dbReference type="GO" id="GO:0005506">
    <property type="term" value="F:iron ion binding"/>
    <property type="evidence" value="ECO:0007669"/>
    <property type="project" value="InterPro"/>
</dbReference>
<dbReference type="RefSeq" id="WP_150415748.1">
    <property type="nucleotide sequence ID" value="NZ_VYQF01000004.1"/>
</dbReference>
<dbReference type="InterPro" id="IPR035986">
    <property type="entry name" value="PKD_dom_sf"/>
</dbReference>
<dbReference type="Pfam" id="PF07995">
    <property type="entry name" value="GSDH"/>
    <property type="match status" value="1"/>
</dbReference>
<feature type="domain" description="PKD" evidence="8">
    <location>
        <begin position="744"/>
        <end position="796"/>
    </location>
</feature>
<dbReference type="SUPFAM" id="SSF52317">
    <property type="entry name" value="Class I glutamine amidotransferase-like"/>
    <property type="match status" value="1"/>
</dbReference>